<keyword evidence="1" id="KW-0808">Transferase</keyword>
<dbReference type="EMBL" id="FJUW01000012">
    <property type="protein sequence ID" value="CZS96866.1"/>
    <property type="molecule type" value="Genomic_DNA"/>
</dbReference>
<dbReference type="Gene3D" id="3.40.50.11350">
    <property type="match status" value="1"/>
</dbReference>
<keyword evidence="2" id="KW-0294">Fucose metabolism</keyword>
<keyword evidence="6" id="KW-1185">Reference proteome</keyword>
<dbReference type="AlphaFoldDB" id="A0A1E1KFL5"/>
<evidence type="ECO:0000256" key="1">
    <source>
        <dbReference type="ARBA" id="ARBA00022679"/>
    </source>
</evidence>
<organism evidence="5 6">
    <name type="scientific">Rhynchosporium graminicola</name>
    <dbReference type="NCBI Taxonomy" id="2792576"/>
    <lineage>
        <taxon>Eukaryota</taxon>
        <taxon>Fungi</taxon>
        <taxon>Dikarya</taxon>
        <taxon>Ascomycota</taxon>
        <taxon>Pezizomycotina</taxon>
        <taxon>Leotiomycetes</taxon>
        <taxon>Helotiales</taxon>
        <taxon>Ploettnerulaceae</taxon>
        <taxon>Rhynchosporium</taxon>
    </lineage>
</organism>
<dbReference type="GO" id="GO:0016740">
    <property type="term" value="F:transferase activity"/>
    <property type="evidence" value="ECO:0007669"/>
    <property type="project" value="UniProtKB-KW"/>
</dbReference>
<name>A0A1E1KFL5_9HELO</name>
<comment type="caution">
    <text evidence="5">The sequence shown here is derived from an EMBL/GenBank/DDBJ whole genome shotgun (WGS) entry which is preliminary data.</text>
</comment>
<sequence>MLSISRLLTACVVFYALWMLLELIRVKDDELQVDEHISWKDDSRKKTWSEGDFISEAMISAVKDDFKYEYIAEICDQGLWDDSVVFECQNLIGGIGNLRQEILHCIRYAIDAGAGLILPVIKLRKEGDLSNLEGGTASMDYLFDKERFLSRMQLACPQMKVYQDLKELESMGIVKKTELVDPKKLSHPMTSRIAYSCRDHIKEIRAPPGQISLVPLGNLWRHFPICHDSVGFADAFGNLLPLRRDIHRLAATALYRLHTIYGVQIDPSVATTSVFADSFIGIHLRTAKDILSYWLGYEDQASYYIQRINASPYLTSLPIVFVASGNATSISDFSALQEDSLVQPKHVLTKHDLLSGDDAVELAGLTWDQQALIDYLILSRSGFFMGMADSSFAWTIAVTRRKETSAGTCAFPKGWWKSKLLGTAIRDDYSDLLGKHGYGWEDKMWP</sequence>
<dbReference type="Pfam" id="PF10250">
    <property type="entry name" value="O-FucT"/>
    <property type="match status" value="1"/>
</dbReference>
<dbReference type="InterPro" id="IPR019378">
    <property type="entry name" value="GDP-Fuc_O-FucTrfase"/>
</dbReference>
<protein>
    <recommendedName>
        <fullName evidence="7">Alternative oxidase</fullName>
    </recommendedName>
</protein>
<accession>A0A1E1KFL5</accession>
<evidence type="ECO:0008006" key="7">
    <source>
        <dbReference type="Google" id="ProtNLM"/>
    </source>
</evidence>
<dbReference type="InParanoid" id="A0A1E1KFL5"/>
<evidence type="ECO:0000256" key="3">
    <source>
        <dbReference type="ARBA" id="ARBA00023277"/>
    </source>
</evidence>
<keyword evidence="3" id="KW-0119">Carbohydrate metabolism</keyword>
<feature type="chain" id="PRO_5009446006" description="Alternative oxidase" evidence="4">
    <location>
        <begin position="24"/>
        <end position="446"/>
    </location>
</feature>
<evidence type="ECO:0000256" key="2">
    <source>
        <dbReference type="ARBA" id="ARBA00023253"/>
    </source>
</evidence>
<reference evidence="6" key="1">
    <citation type="submission" date="2016-03" db="EMBL/GenBank/DDBJ databases">
        <authorList>
            <person name="Ploux O."/>
        </authorList>
    </citation>
    <scope>NUCLEOTIDE SEQUENCE [LARGE SCALE GENOMIC DNA]</scope>
    <source>
        <strain evidence="6">UK7</strain>
    </source>
</reference>
<dbReference type="Proteomes" id="UP000178129">
    <property type="component" value="Unassembled WGS sequence"/>
</dbReference>
<proteinExistence type="predicted"/>
<gene>
    <name evidence="5" type="ORF">RCO7_02639</name>
</gene>
<keyword evidence="4" id="KW-0732">Signal</keyword>
<evidence type="ECO:0000313" key="5">
    <source>
        <dbReference type="EMBL" id="CZS96866.1"/>
    </source>
</evidence>
<dbReference type="GO" id="GO:0006004">
    <property type="term" value="P:fucose metabolic process"/>
    <property type="evidence" value="ECO:0007669"/>
    <property type="project" value="UniProtKB-KW"/>
</dbReference>
<evidence type="ECO:0000256" key="4">
    <source>
        <dbReference type="SAM" id="SignalP"/>
    </source>
</evidence>
<evidence type="ECO:0000313" key="6">
    <source>
        <dbReference type="Proteomes" id="UP000178129"/>
    </source>
</evidence>
<dbReference type="CDD" id="cd11296">
    <property type="entry name" value="O-FucT_like"/>
    <property type="match status" value="1"/>
</dbReference>
<feature type="signal peptide" evidence="4">
    <location>
        <begin position="1"/>
        <end position="23"/>
    </location>
</feature>